<dbReference type="Pfam" id="PF03061">
    <property type="entry name" value="4HBT"/>
    <property type="match status" value="1"/>
</dbReference>
<dbReference type="RefSeq" id="WP_070116240.1">
    <property type="nucleotide sequence ID" value="NZ_CAXATG010000001.1"/>
</dbReference>
<sequence>MTSHAEGTTRSPRQMDVPAGYTHWHGDRAEDHNGPFFFKLDGDDISTVFRVGPENCNAHNTLHGGILMMFADYTLCLAAIGGTHEGVVTVTCNNEFVGPAFDGDLVTGRGEVTRKGGSLIFARAVIEANGKTILTSSAVLKRVPRPAVD</sequence>
<organism evidence="3 4">
    <name type="scientific">Pseudohongiella acticola</name>
    <dbReference type="NCBI Taxonomy" id="1524254"/>
    <lineage>
        <taxon>Bacteria</taxon>
        <taxon>Pseudomonadati</taxon>
        <taxon>Pseudomonadota</taxon>
        <taxon>Gammaproteobacteria</taxon>
        <taxon>Pseudomonadales</taxon>
        <taxon>Pseudohongiellaceae</taxon>
        <taxon>Pseudohongiella</taxon>
    </lineage>
</organism>
<evidence type="ECO:0000259" key="2">
    <source>
        <dbReference type="Pfam" id="PF03061"/>
    </source>
</evidence>
<proteinExistence type="predicted"/>
<dbReference type="InterPro" id="IPR006683">
    <property type="entry name" value="Thioestr_dom"/>
</dbReference>
<dbReference type="InterPro" id="IPR029069">
    <property type="entry name" value="HotDog_dom_sf"/>
</dbReference>
<feature type="domain" description="Thioesterase" evidence="2">
    <location>
        <begin position="59"/>
        <end position="128"/>
    </location>
</feature>
<dbReference type="Gene3D" id="3.10.129.10">
    <property type="entry name" value="Hotdog Thioesterase"/>
    <property type="match status" value="1"/>
</dbReference>
<dbReference type="Proteomes" id="UP000175669">
    <property type="component" value="Unassembled WGS sequence"/>
</dbReference>
<dbReference type="InterPro" id="IPR003736">
    <property type="entry name" value="PAAI_dom"/>
</dbReference>
<evidence type="ECO:0000313" key="4">
    <source>
        <dbReference type="Proteomes" id="UP000175669"/>
    </source>
</evidence>
<dbReference type="EMBL" id="MASR01000001">
    <property type="protein sequence ID" value="OFE12629.1"/>
    <property type="molecule type" value="Genomic_DNA"/>
</dbReference>
<reference evidence="4" key="1">
    <citation type="submission" date="2016-07" db="EMBL/GenBank/DDBJ databases">
        <authorList>
            <person name="Florea S."/>
            <person name="Webb J.S."/>
            <person name="Jaromczyk J."/>
            <person name="Schardl C.L."/>
        </authorList>
    </citation>
    <scope>NUCLEOTIDE SEQUENCE [LARGE SCALE GENOMIC DNA]</scope>
    <source>
        <strain evidence="4">KCTC 42131</strain>
    </source>
</reference>
<dbReference type="NCBIfam" id="TIGR00369">
    <property type="entry name" value="unchar_dom_1"/>
    <property type="match status" value="1"/>
</dbReference>
<keyword evidence="4" id="KW-1185">Reference proteome</keyword>
<keyword evidence="1" id="KW-0378">Hydrolase</keyword>
<dbReference type="GO" id="GO:0016289">
    <property type="term" value="F:acyl-CoA hydrolase activity"/>
    <property type="evidence" value="ECO:0007669"/>
    <property type="project" value="UniProtKB-ARBA"/>
</dbReference>
<dbReference type="CDD" id="cd03443">
    <property type="entry name" value="PaaI_thioesterase"/>
    <property type="match status" value="1"/>
</dbReference>
<evidence type="ECO:0000256" key="1">
    <source>
        <dbReference type="ARBA" id="ARBA00022801"/>
    </source>
</evidence>
<dbReference type="AlphaFoldDB" id="A0A1E8CJP3"/>
<dbReference type="STRING" id="1524254.PHACT_05310"/>
<accession>A0A1E8CJP3</accession>
<evidence type="ECO:0000313" key="3">
    <source>
        <dbReference type="EMBL" id="OFE12629.1"/>
    </source>
</evidence>
<dbReference type="SUPFAM" id="SSF54637">
    <property type="entry name" value="Thioesterase/thiol ester dehydrase-isomerase"/>
    <property type="match status" value="1"/>
</dbReference>
<gene>
    <name evidence="3" type="ORF">PHACT_05310</name>
</gene>
<name>A0A1E8CJP3_9GAMM</name>
<comment type="caution">
    <text evidence="3">The sequence shown here is derived from an EMBL/GenBank/DDBJ whole genome shotgun (WGS) entry which is preliminary data.</text>
</comment>
<protein>
    <recommendedName>
        <fullName evidence="2">Thioesterase domain-containing protein</fullName>
    </recommendedName>
</protein>